<evidence type="ECO:0000256" key="8">
    <source>
        <dbReference type="ARBA" id="ARBA00019241"/>
    </source>
</evidence>
<comment type="similarity">
    <text evidence="4">Belongs to the AB hydrolase superfamily. Lipase family.</text>
</comment>
<keyword evidence="17" id="KW-0472">Membrane</keyword>
<feature type="region of interest" description="Disordered" evidence="21">
    <location>
        <begin position="446"/>
        <end position="466"/>
    </location>
</feature>
<dbReference type="InterPro" id="IPR029058">
    <property type="entry name" value="AB_hydrolase_fold"/>
</dbReference>
<dbReference type="GO" id="GO:0006660">
    <property type="term" value="P:phosphatidylserine catabolic process"/>
    <property type="evidence" value="ECO:0007669"/>
    <property type="project" value="TreeGrafter"/>
</dbReference>
<keyword evidence="22" id="KW-0732">Signal</keyword>
<evidence type="ECO:0000256" key="16">
    <source>
        <dbReference type="ARBA" id="ARBA00023098"/>
    </source>
</evidence>
<dbReference type="GO" id="GO:0005775">
    <property type="term" value="C:vacuolar lumen"/>
    <property type="evidence" value="ECO:0007669"/>
    <property type="project" value="TreeGrafter"/>
</dbReference>
<evidence type="ECO:0000256" key="6">
    <source>
        <dbReference type="ARBA" id="ARBA00013279"/>
    </source>
</evidence>
<evidence type="ECO:0000256" key="5">
    <source>
        <dbReference type="ARBA" id="ARBA00011137"/>
    </source>
</evidence>
<comment type="subcellular location">
    <subcellularLocation>
        <location evidence="3">Endosome</location>
        <location evidence="3">Multivesicular body membrane</location>
        <topology evidence="3">Single-pass type II membrane protein</topology>
    </subcellularLocation>
    <subcellularLocation>
        <location evidence="2">Prevacuolar compartment membrane</location>
        <topology evidence="2">Single-pass type II membrane protein</topology>
    </subcellularLocation>
</comment>
<evidence type="ECO:0000313" key="25">
    <source>
        <dbReference type="Proteomes" id="UP001219355"/>
    </source>
</evidence>
<evidence type="ECO:0000256" key="18">
    <source>
        <dbReference type="ARBA" id="ARBA00023180"/>
    </source>
</evidence>
<feature type="domain" description="Fungal lipase-type" evidence="23">
    <location>
        <begin position="285"/>
        <end position="311"/>
    </location>
</feature>
<evidence type="ECO:0000256" key="22">
    <source>
        <dbReference type="SAM" id="SignalP"/>
    </source>
</evidence>
<dbReference type="Gene3D" id="3.40.50.1820">
    <property type="entry name" value="alpha/beta hydrolase"/>
    <property type="match status" value="1"/>
</dbReference>
<evidence type="ECO:0000256" key="11">
    <source>
        <dbReference type="ARBA" id="ARBA00022801"/>
    </source>
</evidence>
<evidence type="ECO:0000256" key="15">
    <source>
        <dbReference type="ARBA" id="ARBA00023006"/>
    </source>
</evidence>
<dbReference type="EC" id="3.1.1.3" evidence="6"/>
<dbReference type="GO" id="GO:0046461">
    <property type="term" value="P:neutral lipid catabolic process"/>
    <property type="evidence" value="ECO:0007669"/>
    <property type="project" value="TreeGrafter"/>
</dbReference>
<keyword evidence="13" id="KW-0735">Signal-anchor</keyword>
<comment type="function">
    <text evidence="19">Lipase which is essential for lysis of subvacuolar cytoplasm to vacuole targeted bodies and intravacuolar autophagic bodies. Involved in the lysis of intravacuolar multivesicular body (MVB) vesicles. The intravacuolar membrane disintegration by ATG15 is critical to life span extension.</text>
</comment>
<dbReference type="GO" id="GO:0032585">
    <property type="term" value="C:multivesicular body membrane"/>
    <property type="evidence" value="ECO:0007669"/>
    <property type="project" value="UniProtKB-SubCell"/>
</dbReference>
<dbReference type="PANTHER" id="PTHR47175:SF2">
    <property type="entry name" value="LIPASE ATG15-RELATED"/>
    <property type="match status" value="1"/>
</dbReference>
<keyword evidence="11 24" id="KW-0378">Hydrolase</keyword>
<dbReference type="GO" id="GO:0004620">
    <property type="term" value="F:phospholipase activity"/>
    <property type="evidence" value="ECO:0007669"/>
    <property type="project" value="TreeGrafter"/>
</dbReference>
<evidence type="ECO:0000256" key="13">
    <source>
        <dbReference type="ARBA" id="ARBA00022968"/>
    </source>
</evidence>
<dbReference type="PANTHER" id="PTHR47175">
    <property type="entry name" value="LIPASE ATG15-RELATED"/>
    <property type="match status" value="1"/>
</dbReference>
<evidence type="ECO:0000256" key="7">
    <source>
        <dbReference type="ARBA" id="ARBA00018542"/>
    </source>
</evidence>
<dbReference type="AlphaFoldDB" id="A0AAF0DHN5"/>
<keyword evidence="25" id="KW-1185">Reference proteome</keyword>
<comment type="subunit">
    <text evidence="5">Binds to both phosphatidylinositol (PI) and phosphatidylinositol 3,5-bisphosphate (PIP2).</text>
</comment>
<evidence type="ECO:0000256" key="4">
    <source>
        <dbReference type="ARBA" id="ARBA00010701"/>
    </source>
</evidence>
<evidence type="ECO:0000256" key="12">
    <source>
        <dbReference type="ARBA" id="ARBA00022963"/>
    </source>
</evidence>
<organism evidence="24 25">
    <name type="scientific">Emydomyces testavorans</name>
    <dbReference type="NCBI Taxonomy" id="2070801"/>
    <lineage>
        <taxon>Eukaryota</taxon>
        <taxon>Fungi</taxon>
        <taxon>Dikarya</taxon>
        <taxon>Ascomycota</taxon>
        <taxon>Pezizomycotina</taxon>
        <taxon>Eurotiomycetes</taxon>
        <taxon>Eurotiomycetidae</taxon>
        <taxon>Onygenales</taxon>
        <taxon>Nannizziopsiaceae</taxon>
        <taxon>Emydomyces</taxon>
    </lineage>
</organism>
<evidence type="ECO:0000256" key="21">
    <source>
        <dbReference type="SAM" id="MobiDB-lite"/>
    </source>
</evidence>
<keyword evidence="10" id="KW-0967">Endosome</keyword>
<evidence type="ECO:0000313" key="24">
    <source>
        <dbReference type="EMBL" id="WEW58399.1"/>
    </source>
</evidence>
<evidence type="ECO:0000256" key="9">
    <source>
        <dbReference type="ARBA" id="ARBA00022692"/>
    </source>
</evidence>
<accession>A0AAF0DHN5</accession>
<protein>
    <recommendedName>
        <fullName evidence="7">Putative lipase ATG15</fullName>
        <ecNumber evidence="6">3.1.1.3</ecNumber>
    </recommendedName>
    <alternativeName>
        <fullName evidence="20">Autophagy-related protein 15</fullName>
    </alternativeName>
    <alternativeName>
        <fullName evidence="8">Putative lipase atg15</fullName>
    </alternativeName>
</protein>
<keyword evidence="18" id="KW-0325">Glycoprotein</keyword>
<evidence type="ECO:0000256" key="1">
    <source>
        <dbReference type="ARBA" id="ARBA00001024"/>
    </source>
</evidence>
<comment type="catalytic activity">
    <reaction evidence="1">
        <text>a triacylglycerol + H2O = a diacylglycerol + a fatty acid + H(+)</text>
        <dbReference type="Rhea" id="RHEA:12044"/>
        <dbReference type="ChEBI" id="CHEBI:15377"/>
        <dbReference type="ChEBI" id="CHEBI:15378"/>
        <dbReference type="ChEBI" id="CHEBI:17855"/>
        <dbReference type="ChEBI" id="CHEBI:18035"/>
        <dbReference type="ChEBI" id="CHEBI:28868"/>
        <dbReference type="EC" id="3.1.1.3"/>
    </reaction>
</comment>
<keyword evidence="9" id="KW-0812">Transmembrane</keyword>
<keyword evidence="14" id="KW-1133">Transmembrane helix</keyword>
<evidence type="ECO:0000256" key="17">
    <source>
        <dbReference type="ARBA" id="ARBA00023136"/>
    </source>
</evidence>
<name>A0AAF0DHN5_9EURO</name>
<feature type="signal peptide" evidence="22">
    <location>
        <begin position="1"/>
        <end position="19"/>
    </location>
</feature>
<dbReference type="FunFam" id="3.40.50.1820:FF:000129">
    <property type="entry name" value="Autophagy related lipase Atg15, putative"/>
    <property type="match status" value="1"/>
</dbReference>
<dbReference type="GO" id="GO:0004806">
    <property type="term" value="F:triacylglycerol lipase activity"/>
    <property type="evidence" value="ECO:0007669"/>
    <property type="project" value="UniProtKB-EC"/>
</dbReference>
<feature type="compositionally biased region" description="Low complexity" evidence="21">
    <location>
        <begin position="450"/>
        <end position="466"/>
    </location>
</feature>
<gene>
    <name evidence="24" type="primary">ATG15</name>
    <name evidence="24" type="ORF">PRK78_003867</name>
</gene>
<evidence type="ECO:0000256" key="10">
    <source>
        <dbReference type="ARBA" id="ARBA00022753"/>
    </source>
</evidence>
<evidence type="ECO:0000256" key="19">
    <source>
        <dbReference type="ARBA" id="ARBA00024663"/>
    </source>
</evidence>
<proteinExistence type="inferred from homology"/>
<evidence type="ECO:0000256" key="2">
    <source>
        <dbReference type="ARBA" id="ARBA00004270"/>
    </source>
</evidence>
<sequence>MVACAFLYLLSFFSTVVSSAGPSVHRDPQVPFVKPETSESFPQSSTQDHEFALRHIFHHGTYRYPLLHKRLDIKPEAKVWVASEDGRKLDFSPRFRASSQPSRIQRLTDRRVEVMEGRLAAARTPGIASTLSPPVWQIDELPGPNISDKETVLNLAKMTANAYIMEPGTERWEDVSGPFNQSLSFGWATDGLRGHIYADQTNSTIIIALKGTSAALFDGEETTTSDKVNDNLFFSCCCGQGGQYFWRQVCDCYSSAYTCNSTCLTSALVDENRYYRASLDLYANVTAIYPNSTVWLTGHSLGGAVSSLLGLTYGLPAVTFEGVPEALPATRLRLPVPPGTDPDIPQARKYTGAYHFGHTADPVYMGTCNGATSFCTLAGYAMESACHTGQRCVYDTVEDLGWRVGIGTHRILNVISDVIEKYDTVPTCAPDTACRDCSLWKFFKSNGSHPTSSSSSTTSPTRTRTSTCETPGWWGCLDKSTTSMTATSTNTNTETTSTSTCETPGWWGCLDKTSTSRTVTATNTNTETTSTSTCKTPGWFGCLDKTTTSMAATSTNTNTETTSRTTCKTPGWFGCKDHTTTPPIPLATPFPAPTATSRHDQA</sequence>
<dbReference type="CDD" id="cd00519">
    <property type="entry name" value="Lipase_3"/>
    <property type="match status" value="1"/>
</dbReference>
<keyword evidence="12" id="KW-0442">Lipid degradation</keyword>
<dbReference type="GO" id="GO:0034727">
    <property type="term" value="P:piecemeal microautophagy of the nucleus"/>
    <property type="evidence" value="ECO:0007669"/>
    <property type="project" value="TreeGrafter"/>
</dbReference>
<feature type="compositionally biased region" description="Pro residues" evidence="21">
    <location>
        <begin position="582"/>
        <end position="592"/>
    </location>
</feature>
<evidence type="ECO:0000259" key="23">
    <source>
        <dbReference type="Pfam" id="PF01764"/>
    </source>
</evidence>
<feature type="chain" id="PRO_5042075735" description="Putative lipase ATG15" evidence="22">
    <location>
        <begin position="20"/>
        <end position="602"/>
    </location>
</feature>
<reference evidence="24" key="1">
    <citation type="submission" date="2023-03" db="EMBL/GenBank/DDBJ databases">
        <title>Emydomyces testavorans Genome Sequence.</title>
        <authorList>
            <person name="Hoyer L."/>
        </authorList>
    </citation>
    <scope>NUCLEOTIDE SEQUENCE</scope>
    <source>
        <strain evidence="24">16-2883</strain>
    </source>
</reference>
<keyword evidence="15" id="KW-0072">Autophagy</keyword>
<dbReference type="EMBL" id="CP120628">
    <property type="protein sequence ID" value="WEW58399.1"/>
    <property type="molecule type" value="Genomic_DNA"/>
</dbReference>
<feature type="region of interest" description="Disordered" evidence="21">
    <location>
        <begin position="581"/>
        <end position="602"/>
    </location>
</feature>
<dbReference type="Proteomes" id="UP001219355">
    <property type="component" value="Chromosome 2"/>
</dbReference>
<dbReference type="InterPro" id="IPR002921">
    <property type="entry name" value="Fungal_lipase-type"/>
</dbReference>
<keyword evidence="16" id="KW-0443">Lipid metabolism</keyword>
<dbReference type="SUPFAM" id="SSF53474">
    <property type="entry name" value="alpha/beta-Hydrolases"/>
    <property type="match status" value="1"/>
</dbReference>
<dbReference type="InterPro" id="IPR050805">
    <property type="entry name" value="ATG15_Lipase"/>
</dbReference>
<evidence type="ECO:0000256" key="3">
    <source>
        <dbReference type="ARBA" id="ARBA00004343"/>
    </source>
</evidence>
<evidence type="ECO:0000256" key="20">
    <source>
        <dbReference type="ARBA" id="ARBA00029828"/>
    </source>
</evidence>
<dbReference type="Pfam" id="PF01764">
    <property type="entry name" value="Lipase_3"/>
    <property type="match status" value="1"/>
</dbReference>
<dbReference type="GO" id="GO:0034496">
    <property type="term" value="P:multivesicular body membrane disassembly"/>
    <property type="evidence" value="ECO:0007669"/>
    <property type="project" value="TreeGrafter"/>
</dbReference>
<evidence type="ECO:0000256" key="14">
    <source>
        <dbReference type="ARBA" id="ARBA00022989"/>
    </source>
</evidence>